<dbReference type="OrthoDB" id="9796131at2"/>
<evidence type="ECO:0000313" key="1">
    <source>
        <dbReference type="EMBL" id="SAL58320.1"/>
    </source>
</evidence>
<organism evidence="1 2">
    <name type="scientific">Caballeronia choica</name>
    <dbReference type="NCBI Taxonomy" id="326476"/>
    <lineage>
        <taxon>Bacteria</taxon>
        <taxon>Pseudomonadati</taxon>
        <taxon>Pseudomonadota</taxon>
        <taxon>Betaproteobacteria</taxon>
        <taxon>Burkholderiales</taxon>
        <taxon>Burkholderiaceae</taxon>
        <taxon>Caballeronia</taxon>
    </lineage>
</organism>
<sequence>MSYDCCDTLRRDLVATFNEKGGAPPINGIDYLEVLDHDAPAGSPPQKTLLVHLLLNAPPLTRDNILITGGARIRDIPVSWVAPASNPPASVVDPERSYFIGLPDAAHILLVRTGSNGDHSVYTLTLVGSVQGGDDAPPAGFDPRLCTVDFSFKVECPSSFDCQPSVVCQAPVETAPQINYLAKDYPSFRTLILDRIAQVSPQWTATNAADAGITLAELLAYVGDYLSYEQDAIATEAYLDTARKRVSLRRHAMLVDYRLSDGCNARTWVQVQVNGDGVPLARAGTRFYTRVPGLPPVLTAGSHELQLADESGAQVFEPMTDATLYTAHNAIDFYCWSDARCCRPAGTVSATLAGHLPNLQAGDILLFQEVLGPDTGERADADPAHRCAVRLSAVNAADGSGNPLVDPLPNGDGSFNQITEIQWQAEDALPFPLCLSSVTDAAHGAVPLANVSIALGNIVLADHGRSIEGEDLGIVPEPTLALAQGGGDRCAPVTPAMLPPRFSPVLANAPLTQAAPLAVDVDALTKVWRLHAGLPASAAMTWSAHDARPAIALDESLGTEHIAWEPEPDLLESSAQATDFVVETEYDGSATLRFGDDTNGRRPPSGARFTAGYRVGNGSMGNVGAATLFHVLASDARITGVVNPLPASGGEDPESADQIRRRAPEAYRTQERCVTAADYEARAGMYPGVQRAAATFRWTGSWYTVFITIDPVGGGAPSPSLLSGLGAYLESYRMAGYDLQLEAPVYVSLELGLLVCVEPDYFRSDVEAALMDALGARPLPDGRRGLFDPDNFSFGQTVYLSPIYAAARSVPGVASVRVTTFQRQGIDDGQYLARGEMTLGRLEIARLDNDPNFPENGVLTLEMCGGK</sequence>
<dbReference type="Proteomes" id="UP000054770">
    <property type="component" value="Unassembled WGS sequence"/>
</dbReference>
<dbReference type="NCBIfam" id="TIGR02243">
    <property type="entry name" value="putative baseplate assembly protein"/>
    <property type="match status" value="1"/>
</dbReference>
<protein>
    <submittedName>
        <fullName evidence="1">Baseplate J-like protein</fullName>
    </submittedName>
</protein>
<reference evidence="1" key="1">
    <citation type="submission" date="2016-01" db="EMBL/GenBank/DDBJ databases">
        <authorList>
            <person name="Peeters C."/>
        </authorList>
    </citation>
    <scope>NUCLEOTIDE SEQUENCE [LARGE SCALE GENOMIC DNA]</scope>
    <source>
        <strain evidence="1">LMG 22940</strain>
    </source>
</reference>
<proteinExistence type="predicted"/>
<accession>A0A158IQG9</accession>
<dbReference type="RefSeq" id="WP_087645024.1">
    <property type="nucleotide sequence ID" value="NZ_FCON02000026.1"/>
</dbReference>
<evidence type="ECO:0000313" key="2">
    <source>
        <dbReference type="Proteomes" id="UP000054770"/>
    </source>
</evidence>
<keyword evidence="2" id="KW-1185">Reference proteome</keyword>
<dbReference type="InterPro" id="IPR011749">
    <property type="entry name" value="CHP02243"/>
</dbReference>
<comment type="caution">
    <text evidence="1">The sequence shown here is derived from an EMBL/GenBank/DDBJ whole genome shotgun (WGS) entry which is preliminary data.</text>
</comment>
<gene>
    <name evidence="1" type="ORF">AWB68_02885</name>
</gene>
<dbReference type="AlphaFoldDB" id="A0A158IQG9"/>
<dbReference type="EMBL" id="FCON02000026">
    <property type="protein sequence ID" value="SAL58320.1"/>
    <property type="molecule type" value="Genomic_DNA"/>
</dbReference>
<name>A0A158IQG9_9BURK</name>